<dbReference type="Proteomes" id="UP001187315">
    <property type="component" value="Unassembled WGS sequence"/>
</dbReference>
<dbReference type="InterPro" id="IPR017441">
    <property type="entry name" value="Protein_kinase_ATP_BS"/>
</dbReference>
<keyword evidence="1 8" id="KW-0723">Serine/threonine-protein kinase</keyword>
<feature type="compositionally biased region" description="Polar residues" evidence="12">
    <location>
        <begin position="142"/>
        <end position="157"/>
    </location>
</feature>
<dbReference type="InterPro" id="IPR000719">
    <property type="entry name" value="Prot_kinase_dom"/>
</dbReference>
<feature type="domain" description="Protein kinase" evidence="13">
    <location>
        <begin position="188"/>
        <end position="460"/>
    </location>
</feature>
<evidence type="ECO:0000256" key="3">
    <source>
        <dbReference type="ARBA" id="ARBA00022741"/>
    </source>
</evidence>
<dbReference type="InterPro" id="IPR011029">
    <property type="entry name" value="DEATH-like_dom_sf"/>
</dbReference>
<keyword evidence="15" id="KW-1185">Reference proteome</keyword>
<evidence type="ECO:0000256" key="11">
    <source>
        <dbReference type="PROSITE-ProRule" id="PRU10141"/>
    </source>
</evidence>
<dbReference type="InterPro" id="IPR011009">
    <property type="entry name" value="Kinase-like_dom_sf"/>
</dbReference>
<dbReference type="InterPro" id="IPR037970">
    <property type="entry name" value="IRAK4_Death"/>
</dbReference>
<dbReference type="SUPFAM" id="SSF56112">
    <property type="entry name" value="Protein kinase-like (PK-like)"/>
    <property type="match status" value="1"/>
</dbReference>
<keyword evidence="8" id="KW-0399">Innate immunity</keyword>
<reference evidence="14" key="1">
    <citation type="submission" date="2023-08" db="EMBL/GenBank/DDBJ databases">
        <title>Pelteobagrus vachellii genome.</title>
        <authorList>
            <person name="Liu H."/>
        </authorList>
    </citation>
    <scope>NUCLEOTIDE SEQUENCE</scope>
    <source>
        <strain evidence="14">PRFRI_2022a</strain>
        <tissue evidence="14">Muscle</tissue>
    </source>
</reference>
<name>A0AA88SCZ7_TACVA</name>
<keyword evidence="5 8" id="KW-0067">ATP-binding</keyword>
<dbReference type="Gene3D" id="3.30.200.20">
    <property type="entry name" value="Phosphorylase Kinase, domain 1"/>
    <property type="match status" value="1"/>
</dbReference>
<evidence type="ECO:0000256" key="12">
    <source>
        <dbReference type="SAM" id="MobiDB-lite"/>
    </source>
</evidence>
<keyword evidence="3 8" id="KW-0547">Nucleotide-binding</keyword>
<evidence type="ECO:0000313" key="15">
    <source>
        <dbReference type="Proteomes" id="UP001187315"/>
    </source>
</evidence>
<comment type="catalytic activity">
    <reaction evidence="6 8">
        <text>L-threonyl-[protein] + ATP = O-phospho-L-threonyl-[protein] + ADP + H(+)</text>
        <dbReference type="Rhea" id="RHEA:46608"/>
        <dbReference type="Rhea" id="RHEA-COMP:11060"/>
        <dbReference type="Rhea" id="RHEA-COMP:11605"/>
        <dbReference type="ChEBI" id="CHEBI:15378"/>
        <dbReference type="ChEBI" id="CHEBI:30013"/>
        <dbReference type="ChEBI" id="CHEBI:30616"/>
        <dbReference type="ChEBI" id="CHEBI:61977"/>
        <dbReference type="ChEBI" id="CHEBI:456216"/>
        <dbReference type="EC" id="2.7.11.1"/>
    </reaction>
</comment>
<dbReference type="PROSITE" id="PS00107">
    <property type="entry name" value="PROTEIN_KINASE_ATP"/>
    <property type="match status" value="1"/>
</dbReference>
<comment type="catalytic activity">
    <reaction evidence="7 8">
        <text>L-seryl-[protein] + ATP = O-phospho-L-seryl-[protein] + ADP + H(+)</text>
        <dbReference type="Rhea" id="RHEA:17989"/>
        <dbReference type="Rhea" id="RHEA-COMP:9863"/>
        <dbReference type="Rhea" id="RHEA-COMP:11604"/>
        <dbReference type="ChEBI" id="CHEBI:15378"/>
        <dbReference type="ChEBI" id="CHEBI:29999"/>
        <dbReference type="ChEBI" id="CHEBI:30616"/>
        <dbReference type="ChEBI" id="CHEBI:83421"/>
        <dbReference type="ChEBI" id="CHEBI:456216"/>
        <dbReference type="EC" id="2.7.11.1"/>
    </reaction>
</comment>
<evidence type="ECO:0000256" key="7">
    <source>
        <dbReference type="ARBA" id="ARBA00048679"/>
    </source>
</evidence>
<evidence type="ECO:0000256" key="2">
    <source>
        <dbReference type="ARBA" id="ARBA00022679"/>
    </source>
</evidence>
<feature type="binding site" evidence="10">
    <location>
        <position position="215"/>
    </location>
    <ligand>
        <name>ATP</name>
        <dbReference type="ChEBI" id="CHEBI:30616"/>
    </ligand>
</feature>
<dbReference type="GO" id="GO:0007165">
    <property type="term" value="P:signal transduction"/>
    <property type="evidence" value="ECO:0007669"/>
    <property type="project" value="InterPro"/>
</dbReference>
<dbReference type="AlphaFoldDB" id="A0AA88SCZ7"/>
<dbReference type="FunFam" id="1.10.533.10:FF:000028">
    <property type="entry name" value="Interleukin 1 receptor-associated kinase 4"/>
    <property type="match status" value="1"/>
</dbReference>
<evidence type="ECO:0000256" key="5">
    <source>
        <dbReference type="ARBA" id="ARBA00022840"/>
    </source>
</evidence>
<comment type="function">
    <text evidence="8">Serine/threonine-protein kinase that plays a critical role in initiating innate immune response against foreign pathogens.</text>
</comment>
<dbReference type="PIRSF" id="PIRSF038189">
    <property type="entry name" value="IRAK4"/>
    <property type="match status" value="1"/>
</dbReference>
<comment type="caution">
    <text evidence="14">The sequence shown here is derived from an EMBL/GenBank/DDBJ whole genome shotgun (WGS) entry which is preliminary data.</text>
</comment>
<evidence type="ECO:0000259" key="13">
    <source>
        <dbReference type="PROSITE" id="PS50011"/>
    </source>
</evidence>
<keyword evidence="8" id="KW-0460">Magnesium</keyword>
<keyword evidence="4 8" id="KW-0418">Kinase</keyword>
<comment type="subunit">
    <text evidence="8">Associates with MYD88 and IRAK2 to form a ternary complex called the Myddosome.</text>
</comment>
<dbReference type="PANTHER" id="PTHR48006:SF102">
    <property type="entry name" value="LEUCINE-RICH REPEAT-CONTAINING PROTEIN DDB_G0281931-RELATED"/>
    <property type="match status" value="1"/>
</dbReference>
<dbReference type="Pfam" id="PF00069">
    <property type="entry name" value="Pkinase"/>
    <property type="match status" value="1"/>
</dbReference>
<dbReference type="GO" id="GO:0045087">
    <property type="term" value="P:innate immune response"/>
    <property type="evidence" value="ECO:0007669"/>
    <property type="project" value="UniProtKB-UniRule"/>
</dbReference>
<comment type="cofactor">
    <cofactor evidence="8">
        <name>Mg(2+)</name>
        <dbReference type="ChEBI" id="CHEBI:18420"/>
    </cofactor>
</comment>
<gene>
    <name evidence="14" type="ORF">Q7C36_015478</name>
</gene>
<evidence type="ECO:0000256" key="1">
    <source>
        <dbReference type="ARBA" id="ARBA00022527"/>
    </source>
</evidence>
<feature type="binding site" evidence="11">
    <location>
        <position position="216"/>
    </location>
    <ligand>
        <name>ATP</name>
        <dbReference type="ChEBI" id="CHEBI:30616"/>
    </ligand>
</feature>
<dbReference type="EC" id="2.7.11.1" evidence="8"/>
<feature type="region of interest" description="Disordered" evidence="12">
    <location>
        <begin position="142"/>
        <end position="163"/>
    </location>
</feature>
<dbReference type="GO" id="GO:0005524">
    <property type="term" value="F:ATP binding"/>
    <property type="evidence" value="ECO:0007669"/>
    <property type="project" value="UniProtKB-UniRule"/>
</dbReference>
<evidence type="ECO:0000313" key="14">
    <source>
        <dbReference type="EMBL" id="KAK2834777.1"/>
    </source>
</evidence>
<sequence length="460" mass="51772">MSSSVTKDTLVRKLSHATLRKISDFLDPQDAWKSVLVDIQKDNGEPRYTQLHLRRFERLVAQGKSPTVELLHDWGTTNCTVGELVEILIRHQLITPARVLLPDVTAAPVATHWRAVEDPPTEYHQAQTQVCALKLDNSTKLTEDTSYTLPDSTTGPEESQEPNEEGFYAFTYRELTHITGNWDERPASVGGSRLGEGGFGIVFKGLHNIKPVAVKKLNLVDGLSPEELKSQFSQEIQTLRRLKHVNLVNMVGYSSDGQYPCLVYAYMTNGSLLDRLACLEESSPLSWQVRSVIALGTARGLEYLHQHNHIHRDVKSGNILLDESFVPKISDFGLTRASAKRSNTTVITEKIVGTTAYMAPEALRGEITPKSDIFSFGVVLLEILSGLPPVDENRDPKLLMEMKDEIEDEEITLEEFIDKKMMDWDMESVERMYNVASQCLSERKNRRPLIKEVLVELEGP</sequence>
<evidence type="ECO:0000256" key="9">
    <source>
        <dbReference type="PIRSR" id="PIRSR038189-1"/>
    </source>
</evidence>
<dbReference type="GO" id="GO:0005737">
    <property type="term" value="C:cytoplasm"/>
    <property type="evidence" value="ECO:0007669"/>
    <property type="project" value="UniProtKB-SubCell"/>
</dbReference>
<dbReference type="PANTHER" id="PTHR48006">
    <property type="entry name" value="LEUCINE-RICH REPEAT-CONTAINING PROTEIN DDB_G0281931-RELATED"/>
    <property type="match status" value="1"/>
</dbReference>
<feature type="binding site" evidence="10">
    <location>
        <position position="315"/>
    </location>
    <ligand>
        <name>ATP</name>
        <dbReference type="ChEBI" id="CHEBI:30616"/>
    </ligand>
</feature>
<comment type="subcellular location">
    <subcellularLocation>
        <location evidence="8">Cytoplasm</location>
    </subcellularLocation>
</comment>
<dbReference type="GO" id="GO:0004674">
    <property type="term" value="F:protein serine/threonine kinase activity"/>
    <property type="evidence" value="ECO:0007669"/>
    <property type="project" value="UniProtKB-UniRule"/>
</dbReference>
<dbReference type="GO" id="GO:0000287">
    <property type="term" value="F:magnesium ion binding"/>
    <property type="evidence" value="ECO:0007669"/>
    <property type="project" value="InterPro"/>
</dbReference>
<dbReference type="EMBL" id="JAVHJS010000015">
    <property type="protein sequence ID" value="KAK2834777.1"/>
    <property type="molecule type" value="Genomic_DNA"/>
</dbReference>
<accession>A0AA88SCZ7</accession>
<evidence type="ECO:0000256" key="10">
    <source>
        <dbReference type="PIRSR" id="PIRSR038189-2"/>
    </source>
</evidence>
<organism evidence="14 15">
    <name type="scientific">Tachysurus vachellii</name>
    <name type="common">Darkbarbel catfish</name>
    <name type="synonym">Pelteobagrus vachellii</name>
    <dbReference type="NCBI Taxonomy" id="175792"/>
    <lineage>
        <taxon>Eukaryota</taxon>
        <taxon>Metazoa</taxon>
        <taxon>Chordata</taxon>
        <taxon>Craniata</taxon>
        <taxon>Vertebrata</taxon>
        <taxon>Euteleostomi</taxon>
        <taxon>Actinopterygii</taxon>
        <taxon>Neopterygii</taxon>
        <taxon>Teleostei</taxon>
        <taxon>Ostariophysi</taxon>
        <taxon>Siluriformes</taxon>
        <taxon>Bagridae</taxon>
        <taxon>Tachysurus</taxon>
    </lineage>
</organism>
<evidence type="ECO:0000256" key="8">
    <source>
        <dbReference type="PIRNR" id="PIRNR038189"/>
    </source>
</evidence>
<evidence type="ECO:0000256" key="4">
    <source>
        <dbReference type="ARBA" id="ARBA00022777"/>
    </source>
</evidence>
<proteinExistence type="inferred from homology"/>
<dbReference type="SMART" id="SM00220">
    <property type="entry name" value="S_TKc"/>
    <property type="match status" value="1"/>
</dbReference>
<keyword evidence="8" id="KW-0391">Immunity</keyword>
<comment type="similarity">
    <text evidence="8">Belongs to the protein kinase superfamily. TKL Ser/Thr protein kinase family. Pelle subfamily.</text>
</comment>
<dbReference type="CDD" id="cd08793">
    <property type="entry name" value="Death_IRAK4"/>
    <property type="match status" value="1"/>
</dbReference>
<dbReference type="Gene3D" id="1.10.533.10">
    <property type="entry name" value="Death Domain, Fas"/>
    <property type="match status" value="1"/>
</dbReference>
<keyword evidence="2 8" id="KW-0808">Transferase</keyword>
<dbReference type="PROSITE" id="PS50011">
    <property type="entry name" value="PROTEIN_KINASE_DOM"/>
    <property type="match status" value="1"/>
</dbReference>
<dbReference type="SUPFAM" id="SSF47986">
    <property type="entry name" value="DEATH domain"/>
    <property type="match status" value="1"/>
</dbReference>
<protein>
    <recommendedName>
        <fullName evidence="8">Interleukin-1 receptor-associated kinase 4</fullName>
        <ecNumber evidence="8">2.7.11.1</ecNumber>
    </recommendedName>
</protein>
<evidence type="ECO:0000256" key="6">
    <source>
        <dbReference type="ARBA" id="ARBA00047899"/>
    </source>
</evidence>
<dbReference type="FunFam" id="1.10.510.10:FF:000414">
    <property type="entry name" value="Interleukin-1 receptor-associated kinase 4"/>
    <property type="match status" value="1"/>
</dbReference>
<dbReference type="Gene3D" id="1.10.510.10">
    <property type="entry name" value="Transferase(Phosphotransferase) domain 1"/>
    <property type="match status" value="1"/>
</dbReference>
<dbReference type="InterPro" id="IPR051824">
    <property type="entry name" value="LRR_Rcpt-Like_S/T_Kinase"/>
</dbReference>
<dbReference type="InterPro" id="IPR017428">
    <property type="entry name" value="IRAK4"/>
</dbReference>
<keyword evidence="8" id="KW-0963">Cytoplasm</keyword>
<feature type="active site" description="Proton acceptor" evidence="9">
    <location>
        <position position="313"/>
    </location>
</feature>